<feature type="region of interest" description="Disordered" evidence="3">
    <location>
        <begin position="621"/>
        <end position="681"/>
    </location>
</feature>
<dbReference type="PANTHER" id="PTHR43004">
    <property type="entry name" value="TRK SYSTEM POTASSIUM UPTAKE PROTEIN"/>
    <property type="match status" value="1"/>
</dbReference>
<dbReference type="Gene3D" id="3.40.30.120">
    <property type="match status" value="1"/>
</dbReference>
<feature type="compositionally biased region" description="Polar residues" evidence="3">
    <location>
        <begin position="657"/>
        <end position="672"/>
    </location>
</feature>
<feature type="compositionally biased region" description="Basic and acidic residues" evidence="3">
    <location>
        <begin position="395"/>
        <end position="413"/>
    </location>
</feature>
<evidence type="ECO:0000259" key="4">
    <source>
        <dbReference type="Pfam" id="PF01494"/>
    </source>
</evidence>
<gene>
    <name evidence="5" type="ORF">DUNSADRAFT_7700</name>
</gene>
<dbReference type="InterPro" id="IPR050641">
    <property type="entry name" value="RIFMO-like"/>
</dbReference>
<dbReference type="Gene3D" id="3.30.9.10">
    <property type="entry name" value="D-Amino Acid Oxidase, subunit A, domain 2"/>
    <property type="match status" value="1"/>
</dbReference>
<evidence type="ECO:0000313" key="6">
    <source>
        <dbReference type="Proteomes" id="UP000815325"/>
    </source>
</evidence>
<dbReference type="Proteomes" id="UP000815325">
    <property type="component" value="Unassembled WGS sequence"/>
</dbReference>
<proteinExistence type="predicted"/>
<sequence>MSLSFLRSALLAWYKSGSKLAAGPVALSHAALKPGRGTARMLSASTTSKHHLSAPVLISGAGPSGLTLGLLLSRYGVPSLVFEQSKALTSHPQAHYINNRTMEVFRLLDGPQQAGSRINTSLAAEVASGMPPLDEWRKFIYCHSMAGEILGEVDHFKGQSSPQAPAISPEPVAHLPQHRLLPMLLARTHAPSSLTCVLFNHAVQGVELCEGGGVALRVRGPAGELLRVEGEFLVAGDGAHSMIRRQLGIALGGQAGMQHLINIHFTSRSLGQTLLGQDSSRSSSSNTAQTSGAARKSSSPKHSATKSSSSSSSCSSGSSSLAPQGCAAERAAMLYFVFNRSVVAVIVAHDLQRGEFVAQILQARPWVMSSLVADRYLHPPMCGQSSSDVTPSKSPLKEPRVANRSSRKADKQHGSNAPRVFLVGDAAHCFPPAGGFGMNTGVQDAHNLAWKLAMVLRSKSNAGAQLQGSCIQQQQQQEVQGQETLLSQQEGSSVLPDEVSPICPMHLLSSYEAERKPVAHANAALSESNWKEAVRVPSILGLDPRAADLLNNIASNMPAPASLKRSLLEAGLSFGKAATTAWSPAPLRAWQKRQLAHVFGSGCRMPHFWLLDQHSHAVCADAMSPTSPSSDSPHAHRASTPFTHSPDHGDQVHIAGNDQQVSTPNSLPAQSSDHGDQRHDAGGLQQVSMSISTLDLVAVPPGCAPRLVLLVYGAACGSAGRGVGASTGEHGNAALGSATQTKATGRRAGAQRGGTATGDAGAAAAGVQAGGFKGLTAAPEVVACPWTRAAFVLNQKLSPWYPGDVVHTVHVVPGKAGMQSQDADAGKFGARIMLDVHDSWPAIMRLPLGSVVLVRPDGHIAWRYVARPTDSSNGGSFVFDAIRKPMGMKVQKPGRPGLHEGAVAELLEDAVQRLLLGSSKQ</sequence>
<feature type="compositionally biased region" description="Low complexity" evidence="3">
    <location>
        <begin position="296"/>
        <end position="320"/>
    </location>
</feature>
<dbReference type="InterPro" id="IPR036188">
    <property type="entry name" value="FAD/NAD-bd_sf"/>
</dbReference>
<comment type="caution">
    <text evidence="5">The sequence shown here is derived from an EMBL/GenBank/DDBJ whole genome shotgun (WGS) entry which is preliminary data.</text>
</comment>
<name>A0ABQ7GL36_DUNSA</name>
<feature type="region of interest" description="Disordered" evidence="3">
    <location>
        <begin position="275"/>
        <end position="320"/>
    </location>
</feature>
<evidence type="ECO:0000256" key="1">
    <source>
        <dbReference type="ARBA" id="ARBA00022630"/>
    </source>
</evidence>
<keyword evidence="2" id="KW-0274">FAD</keyword>
<organism evidence="5 6">
    <name type="scientific">Dunaliella salina</name>
    <name type="common">Green alga</name>
    <name type="synonym">Protococcus salinus</name>
    <dbReference type="NCBI Taxonomy" id="3046"/>
    <lineage>
        <taxon>Eukaryota</taxon>
        <taxon>Viridiplantae</taxon>
        <taxon>Chlorophyta</taxon>
        <taxon>core chlorophytes</taxon>
        <taxon>Chlorophyceae</taxon>
        <taxon>CS clade</taxon>
        <taxon>Chlamydomonadales</taxon>
        <taxon>Dunaliellaceae</taxon>
        <taxon>Dunaliella</taxon>
    </lineage>
</organism>
<dbReference type="Pfam" id="PF01494">
    <property type="entry name" value="FAD_binding_3"/>
    <property type="match status" value="2"/>
</dbReference>
<dbReference type="PRINTS" id="PR00420">
    <property type="entry name" value="RNGMNOXGNASE"/>
</dbReference>
<dbReference type="PANTHER" id="PTHR43004:SF6">
    <property type="entry name" value="FAD_NAD(P)-BINDING OXIDOREDUCTASE FAMILY PROTEIN"/>
    <property type="match status" value="1"/>
</dbReference>
<accession>A0ABQ7GL36</accession>
<feature type="region of interest" description="Disordered" evidence="3">
    <location>
        <begin position="383"/>
        <end position="417"/>
    </location>
</feature>
<dbReference type="SUPFAM" id="SSF51905">
    <property type="entry name" value="FAD/NAD(P)-binding domain"/>
    <property type="match status" value="1"/>
</dbReference>
<feature type="domain" description="FAD-binding" evidence="4">
    <location>
        <begin position="418"/>
        <end position="459"/>
    </location>
</feature>
<feature type="region of interest" description="Disordered" evidence="3">
    <location>
        <begin position="735"/>
        <end position="760"/>
    </location>
</feature>
<dbReference type="EMBL" id="MU069715">
    <property type="protein sequence ID" value="KAF5835253.1"/>
    <property type="molecule type" value="Genomic_DNA"/>
</dbReference>
<evidence type="ECO:0000313" key="5">
    <source>
        <dbReference type="EMBL" id="KAF5835253.1"/>
    </source>
</evidence>
<dbReference type="InterPro" id="IPR002938">
    <property type="entry name" value="FAD-bd"/>
</dbReference>
<protein>
    <recommendedName>
        <fullName evidence="4">FAD-binding domain-containing protein</fullName>
    </recommendedName>
</protein>
<feature type="compositionally biased region" description="Polar residues" evidence="3">
    <location>
        <begin position="383"/>
        <end position="393"/>
    </location>
</feature>
<feature type="domain" description="FAD-binding" evidence="4">
    <location>
        <begin position="54"/>
        <end position="282"/>
    </location>
</feature>
<evidence type="ECO:0000256" key="3">
    <source>
        <dbReference type="SAM" id="MobiDB-lite"/>
    </source>
</evidence>
<keyword evidence="6" id="KW-1185">Reference proteome</keyword>
<reference evidence="5" key="1">
    <citation type="submission" date="2017-08" db="EMBL/GenBank/DDBJ databases">
        <authorList>
            <person name="Polle J.E."/>
            <person name="Barry K."/>
            <person name="Cushman J."/>
            <person name="Schmutz J."/>
            <person name="Tran D."/>
            <person name="Hathwaick L.T."/>
            <person name="Yim W.C."/>
            <person name="Jenkins J."/>
            <person name="Mckie-Krisberg Z.M."/>
            <person name="Prochnik S."/>
            <person name="Lindquist E."/>
            <person name="Dockter R.B."/>
            <person name="Adam C."/>
            <person name="Molina H."/>
            <person name="Bunkerborg J."/>
            <person name="Jin E."/>
            <person name="Buchheim M."/>
            <person name="Magnuson J."/>
        </authorList>
    </citation>
    <scope>NUCLEOTIDE SEQUENCE</scope>
    <source>
        <strain evidence="5">CCAP 19/18</strain>
    </source>
</reference>
<keyword evidence="1" id="KW-0285">Flavoprotein</keyword>
<dbReference type="Gene3D" id="3.50.50.60">
    <property type="entry name" value="FAD/NAD(P)-binding domain"/>
    <property type="match status" value="1"/>
</dbReference>
<evidence type="ECO:0000256" key="2">
    <source>
        <dbReference type="ARBA" id="ARBA00022827"/>
    </source>
</evidence>